<sequence length="68" mass="7448">KNEDNGEDSKGEDLPKKEVVSKDKNNTKDAAGDNKKDLGKGENKDEDKGEDKDKGKNKDKGEDKDKVG</sequence>
<protein>
    <submittedName>
        <fullName evidence="2">Uncharacterized protein</fullName>
    </submittedName>
</protein>
<dbReference type="EMBL" id="WNWR01004095">
    <property type="protein sequence ID" value="KAE9961116.1"/>
    <property type="molecule type" value="Genomic_DNA"/>
</dbReference>
<gene>
    <name evidence="2" type="ORF">EG327_006951</name>
</gene>
<organism evidence="2 3">
    <name type="scientific">Venturia inaequalis</name>
    <name type="common">Apple scab fungus</name>
    <dbReference type="NCBI Taxonomy" id="5025"/>
    <lineage>
        <taxon>Eukaryota</taxon>
        <taxon>Fungi</taxon>
        <taxon>Dikarya</taxon>
        <taxon>Ascomycota</taxon>
        <taxon>Pezizomycotina</taxon>
        <taxon>Dothideomycetes</taxon>
        <taxon>Pleosporomycetidae</taxon>
        <taxon>Venturiales</taxon>
        <taxon>Venturiaceae</taxon>
        <taxon>Venturia</taxon>
    </lineage>
</organism>
<name>A0A8H3U0W0_VENIN</name>
<evidence type="ECO:0000313" key="3">
    <source>
        <dbReference type="Proteomes" id="UP000490939"/>
    </source>
</evidence>
<evidence type="ECO:0000256" key="1">
    <source>
        <dbReference type="SAM" id="MobiDB-lite"/>
    </source>
</evidence>
<dbReference type="AlphaFoldDB" id="A0A8H3U0W0"/>
<reference evidence="2 3" key="1">
    <citation type="submission" date="2019-07" db="EMBL/GenBank/DDBJ databases">
        <title>Venturia inaequalis Genome Resource.</title>
        <authorList>
            <person name="Lichtner F.J."/>
        </authorList>
    </citation>
    <scope>NUCLEOTIDE SEQUENCE [LARGE SCALE GENOMIC DNA]</scope>
    <source>
        <strain evidence="2 3">DMI_063113</strain>
    </source>
</reference>
<accession>A0A8H3U0W0</accession>
<evidence type="ECO:0000313" key="2">
    <source>
        <dbReference type="EMBL" id="KAE9961116.1"/>
    </source>
</evidence>
<feature type="non-terminal residue" evidence="2">
    <location>
        <position position="68"/>
    </location>
</feature>
<comment type="caution">
    <text evidence="2">The sequence shown here is derived from an EMBL/GenBank/DDBJ whole genome shotgun (WGS) entry which is preliminary data.</text>
</comment>
<proteinExistence type="predicted"/>
<feature type="compositionally biased region" description="Basic and acidic residues" evidence="1">
    <location>
        <begin position="7"/>
        <end position="68"/>
    </location>
</feature>
<feature type="region of interest" description="Disordered" evidence="1">
    <location>
        <begin position="1"/>
        <end position="68"/>
    </location>
</feature>
<keyword evidence="3" id="KW-1185">Reference proteome</keyword>
<dbReference type="Proteomes" id="UP000490939">
    <property type="component" value="Unassembled WGS sequence"/>
</dbReference>